<dbReference type="Proteomes" id="UP001064048">
    <property type="component" value="Chromosome 22"/>
</dbReference>
<evidence type="ECO:0000313" key="1">
    <source>
        <dbReference type="EMBL" id="KAI8423678.1"/>
    </source>
</evidence>
<reference evidence="1 2" key="1">
    <citation type="journal article" date="2022" name="Genome Biol. Evol.">
        <title>The Spruce Budworm Genome: Reconstructing the Evolutionary History of Antifreeze Proteins.</title>
        <authorList>
            <person name="Beliveau C."/>
            <person name="Gagne P."/>
            <person name="Picq S."/>
            <person name="Vernygora O."/>
            <person name="Keeling C.I."/>
            <person name="Pinkney K."/>
            <person name="Doucet D."/>
            <person name="Wen F."/>
            <person name="Johnston J.S."/>
            <person name="Maaroufi H."/>
            <person name="Boyle B."/>
            <person name="Laroche J."/>
            <person name="Dewar K."/>
            <person name="Juretic N."/>
            <person name="Blackburn G."/>
            <person name="Nisole A."/>
            <person name="Brunet B."/>
            <person name="Brandao M."/>
            <person name="Lumley L."/>
            <person name="Duan J."/>
            <person name="Quan G."/>
            <person name="Lucarotti C.J."/>
            <person name="Roe A.D."/>
            <person name="Sperling F.A.H."/>
            <person name="Levesque R.C."/>
            <person name="Cusson M."/>
        </authorList>
    </citation>
    <scope>NUCLEOTIDE SEQUENCE [LARGE SCALE GENOMIC DNA]</scope>
    <source>
        <strain evidence="1">Glfc:IPQL:Cfum</strain>
    </source>
</reference>
<keyword evidence="2" id="KW-1185">Reference proteome</keyword>
<sequence length="319" mass="35130">MLTPISGIKIQNKHRRRSCQLSIQYGHLFHSVNAASLALINAGIPTRGVLVASSASMAWRGAEPQPLVDVGHVEEAAGGVCLTVAAMPTIGSIALLEMSHRLHMDYFDLVFSRAMQGCKDIQAILDAAVREHLAEGEQQEVGAGGEGAAASKDMVETARSWARPEKRVTQLRRLLADAGLLYSQLQDAWTNHKLEGTPPLRALYTLRPRAPERKRVTQLRRLLADAGLLYSQLQDAWTNHKLEGTPPLRALYTLRPRARGKRVTQLRGCWPTPGCSTRSCRTPGPTTSWKVRPHCVLCTHCGCTPICARNPLEWGKKPF</sequence>
<proteinExistence type="predicted"/>
<accession>A0ACC0JHT3</accession>
<protein>
    <submittedName>
        <fullName evidence="1">Uncharacterized protein</fullName>
    </submittedName>
</protein>
<name>A0ACC0JHT3_CHOFU</name>
<gene>
    <name evidence="1" type="ORF">MSG28_012716</name>
</gene>
<organism evidence="1 2">
    <name type="scientific">Choristoneura fumiferana</name>
    <name type="common">Spruce budworm moth</name>
    <name type="synonym">Archips fumiferana</name>
    <dbReference type="NCBI Taxonomy" id="7141"/>
    <lineage>
        <taxon>Eukaryota</taxon>
        <taxon>Metazoa</taxon>
        <taxon>Ecdysozoa</taxon>
        <taxon>Arthropoda</taxon>
        <taxon>Hexapoda</taxon>
        <taxon>Insecta</taxon>
        <taxon>Pterygota</taxon>
        <taxon>Neoptera</taxon>
        <taxon>Endopterygota</taxon>
        <taxon>Lepidoptera</taxon>
        <taxon>Glossata</taxon>
        <taxon>Ditrysia</taxon>
        <taxon>Tortricoidea</taxon>
        <taxon>Tortricidae</taxon>
        <taxon>Tortricinae</taxon>
        <taxon>Choristoneura</taxon>
    </lineage>
</organism>
<dbReference type="EMBL" id="CM046122">
    <property type="protein sequence ID" value="KAI8423678.1"/>
    <property type="molecule type" value="Genomic_DNA"/>
</dbReference>
<evidence type="ECO:0000313" key="2">
    <source>
        <dbReference type="Proteomes" id="UP001064048"/>
    </source>
</evidence>
<comment type="caution">
    <text evidence="1">The sequence shown here is derived from an EMBL/GenBank/DDBJ whole genome shotgun (WGS) entry which is preliminary data.</text>
</comment>